<dbReference type="InParanoid" id="D8S7C1"/>
<comment type="similarity">
    <text evidence="2">Belongs to the ACC deaminase/D-cysteine desulfhydrase family.</text>
</comment>
<dbReference type="eggNOG" id="ENOG502QPSP">
    <property type="taxonomic scope" value="Eukaryota"/>
</dbReference>
<evidence type="ECO:0008006" key="6">
    <source>
        <dbReference type="Google" id="ProtNLM"/>
    </source>
</evidence>
<evidence type="ECO:0000313" key="5">
    <source>
        <dbReference type="Proteomes" id="UP000001514"/>
    </source>
</evidence>
<accession>D8S7C1</accession>
<evidence type="ECO:0000256" key="1">
    <source>
        <dbReference type="ARBA" id="ARBA00001933"/>
    </source>
</evidence>
<keyword evidence="3" id="KW-0663">Pyridoxal phosphate</keyword>
<name>D8S7C1_SELML</name>
<gene>
    <name evidence="4" type="ORF">SELMODRAFT_110741</name>
</gene>
<dbReference type="InterPro" id="IPR027278">
    <property type="entry name" value="ACCD_DCysDesulf"/>
</dbReference>
<dbReference type="Gramene" id="EFJ19580">
    <property type="protein sequence ID" value="EFJ19580"/>
    <property type="gene ID" value="SELMODRAFT_110741"/>
</dbReference>
<dbReference type="InterPro" id="IPR036052">
    <property type="entry name" value="TrpB-like_PALP_sf"/>
</dbReference>
<keyword evidence="5" id="KW-1185">Reference proteome</keyword>
<evidence type="ECO:0000256" key="3">
    <source>
        <dbReference type="ARBA" id="ARBA00022898"/>
    </source>
</evidence>
<dbReference type="STRING" id="88036.D8S7C1"/>
<dbReference type="PANTHER" id="PTHR43780">
    <property type="entry name" value="1-AMINOCYCLOPROPANE-1-CARBOXYLATE DEAMINASE-RELATED"/>
    <property type="match status" value="1"/>
</dbReference>
<comment type="cofactor">
    <cofactor evidence="1">
        <name>pyridoxal 5'-phosphate</name>
        <dbReference type="ChEBI" id="CHEBI:597326"/>
    </cofactor>
</comment>
<dbReference type="Gene3D" id="3.40.50.1100">
    <property type="match status" value="2"/>
</dbReference>
<dbReference type="AlphaFoldDB" id="D8S7C1"/>
<dbReference type="FunCoup" id="D8S7C1">
    <property type="interactions" value="1041"/>
</dbReference>
<dbReference type="PANTHER" id="PTHR43780:SF7">
    <property type="entry name" value="D-CYSTEINE DESULFHYDRASE 2, MITOCHONDRIAL"/>
    <property type="match status" value="1"/>
</dbReference>
<dbReference type="Proteomes" id="UP000001514">
    <property type="component" value="Unassembled WGS sequence"/>
</dbReference>
<dbReference type="HOGENOM" id="CLU_037807_1_0_1"/>
<dbReference type="SUPFAM" id="SSF53686">
    <property type="entry name" value="Tryptophan synthase beta subunit-like PLP-dependent enzymes"/>
    <property type="match status" value="1"/>
</dbReference>
<protein>
    <recommendedName>
        <fullName evidence="6">Tryptophan synthase beta chain-like PALP domain-containing protein</fullName>
    </recommendedName>
</protein>
<evidence type="ECO:0000256" key="2">
    <source>
        <dbReference type="ARBA" id="ARBA00008639"/>
    </source>
</evidence>
<sequence>MSSLDALLERGVWLLETPCSRIDTVGFSFQDLNKFDFCKNVTSKTEKEPHKFRVIRDDLLHPTLGGNKIRKLDAVVPFLKDEEITDVVTCGGCQKCSCCCCSSAVACAEHGMSAHLLLRGEKLEVTTGYNLISEVYGNVVYVPRTEYADRQKMFSSHMERVACSEEPVLWLNSNSITRETITPSENSKLLEPGRGRRKWAVLGEGGASGLAPLGVLVRWLSENEVFERDDKIKIVVDSGTGTSAIDLALGIALLGHARWEIVGVMLSGSRDYYERQMKNLVIGFLQQFRCDQSAEALSLPLVWEERKRVRRFGKIFGEIGACKSIARQTGILLDPIYTFSPFFRLILRIEGLGIMTSYTIARHREKQGLVVAAELQQKFKTIHFNLNIFSYRSWFVNELKNFLCGATVL</sequence>
<dbReference type="KEGG" id="smo:SELMODRAFT_110741"/>
<dbReference type="GO" id="GO:0019148">
    <property type="term" value="F:D-cysteine desulfhydrase activity"/>
    <property type="evidence" value="ECO:0000318"/>
    <property type="project" value="GO_Central"/>
</dbReference>
<reference evidence="4 5" key="1">
    <citation type="journal article" date="2011" name="Science">
        <title>The Selaginella genome identifies genetic changes associated with the evolution of vascular plants.</title>
        <authorList>
            <person name="Banks J.A."/>
            <person name="Nishiyama T."/>
            <person name="Hasebe M."/>
            <person name="Bowman J.L."/>
            <person name="Gribskov M."/>
            <person name="dePamphilis C."/>
            <person name="Albert V.A."/>
            <person name="Aono N."/>
            <person name="Aoyama T."/>
            <person name="Ambrose B.A."/>
            <person name="Ashton N.W."/>
            <person name="Axtell M.J."/>
            <person name="Barker E."/>
            <person name="Barker M.S."/>
            <person name="Bennetzen J.L."/>
            <person name="Bonawitz N.D."/>
            <person name="Chapple C."/>
            <person name="Cheng C."/>
            <person name="Correa L.G."/>
            <person name="Dacre M."/>
            <person name="DeBarry J."/>
            <person name="Dreyer I."/>
            <person name="Elias M."/>
            <person name="Engstrom E.M."/>
            <person name="Estelle M."/>
            <person name="Feng L."/>
            <person name="Finet C."/>
            <person name="Floyd S.K."/>
            <person name="Frommer W.B."/>
            <person name="Fujita T."/>
            <person name="Gramzow L."/>
            <person name="Gutensohn M."/>
            <person name="Harholt J."/>
            <person name="Hattori M."/>
            <person name="Heyl A."/>
            <person name="Hirai T."/>
            <person name="Hiwatashi Y."/>
            <person name="Ishikawa M."/>
            <person name="Iwata M."/>
            <person name="Karol K.G."/>
            <person name="Koehler B."/>
            <person name="Kolukisaoglu U."/>
            <person name="Kubo M."/>
            <person name="Kurata T."/>
            <person name="Lalonde S."/>
            <person name="Li K."/>
            <person name="Li Y."/>
            <person name="Litt A."/>
            <person name="Lyons E."/>
            <person name="Manning G."/>
            <person name="Maruyama T."/>
            <person name="Michael T.P."/>
            <person name="Mikami K."/>
            <person name="Miyazaki S."/>
            <person name="Morinaga S."/>
            <person name="Murata T."/>
            <person name="Mueller-Roeber B."/>
            <person name="Nelson D.R."/>
            <person name="Obara M."/>
            <person name="Oguri Y."/>
            <person name="Olmstead R.G."/>
            <person name="Onodera N."/>
            <person name="Petersen B.L."/>
            <person name="Pils B."/>
            <person name="Prigge M."/>
            <person name="Rensing S.A."/>
            <person name="Riano-Pachon D.M."/>
            <person name="Roberts A.W."/>
            <person name="Sato Y."/>
            <person name="Scheller H.V."/>
            <person name="Schulz B."/>
            <person name="Schulz C."/>
            <person name="Shakirov E.V."/>
            <person name="Shibagaki N."/>
            <person name="Shinohara N."/>
            <person name="Shippen D.E."/>
            <person name="Soerensen I."/>
            <person name="Sotooka R."/>
            <person name="Sugimoto N."/>
            <person name="Sugita M."/>
            <person name="Sumikawa N."/>
            <person name="Tanurdzic M."/>
            <person name="Theissen G."/>
            <person name="Ulvskov P."/>
            <person name="Wakazuki S."/>
            <person name="Weng J.K."/>
            <person name="Willats W.W."/>
            <person name="Wipf D."/>
            <person name="Wolf P.G."/>
            <person name="Yang L."/>
            <person name="Zimmer A.D."/>
            <person name="Zhu Q."/>
            <person name="Mitros T."/>
            <person name="Hellsten U."/>
            <person name="Loque D."/>
            <person name="Otillar R."/>
            <person name="Salamov A."/>
            <person name="Schmutz J."/>
            <person name="Shapiro H."/>
            <person name="Lindquist E."/>
            <person name="Lucas S."/>
            <person name="Rokhsar D."/>
            <person name="Grigoriev I.V."/>
        </authorList>
    </citation>
    <scope>NUCLEOTIDE SEQUENCE [LARGE SCALE GENOMIC DNA]</scope>
</reference>
<dbReference type="OMA" id="HEDCHEL"/>
<evidence type="ECO:0000313" key="4">
    <source>
        <dbReference type="EMBL" id="EFJ19580.1"/>
    </source>
</evidence>
<dbReference type="EMBL" id="GL377605">
    <property type="protein sequence ID" value="EFJ19580.1"/>
    <property type="molecule type" value="Genomic_DNA"/>
</dbReference>
<organism evidence="5">
    <name type="scientific">Selaginella moellendorffii</name>
    <name type="common">Spikemoss</name>
    <dbReference type="NCBI Taxonomy" id="88036"/>
    <lineage>
        <taxon>Eukaryota</taxon>
        <taxon>Viridiplantae</taxon>
        <taxon>Streptophyta</taxon>
        <taxon>Embryophyta</taxon>
        <taxon>Tracheophyta</taxon>
        <taxon>Lycopodiopsida</taxon>
        <taxon>Selaginellales</taxon>
        <taxon>Selaginellaceae</taxon>
        <taxon>Selaginella</taxon>
    </lineage>
</organism>
<proteinExistence type="inferred from homology"/>